<keyword evidence="2" id="KW-0238">DNA-binding</keyword>
<evidence type="ECO:0000259" key="5">
    <source>
        <dbReference type="PROSITE" id="PS50110"/>
    </source>
</evidence>
<dbReference type="CDD" id="cd17535">
    <property type="entry name" value="REC_NarL-like"/>
    <property type="match status" value="1"/>
</dbReference>
<dbReference type="RefSeq" id="WP_129831172.1">
    <property type="nucleotide sequence ID" value="NZ_CP035704.1"/>
</dbReference>
<evidence type="ECO:0000256" key="2">
    <source>
        <dbReference type="ARBA" id="ARBA00023125"/>
    </source>
</evidence>
<reference evidence="6 7" key="1">
    <citation type="submission" date="2019-01" db="EMBL/GenBank/DDBJ databases">
        <title>Pseudolysobacter antarctica gen. nov., sp. nov., isolated from Fildes Peninsula, Antarctica.</title>
        <authorList>
            <person name="Wei Z."/>
            <person name="Peng F."/>
        </authorList>
    </citation>
    <scope>NUCLEOTIDE SEQUENCE [LARGE SCALE GENOMIC DNA]</scope>
    <source>
        <strain evidence="6 7">AQ6-296</strain>
    </source>
</reference>
<dbReference type="InterPro" id="IPR058245">
    <property type="entry name" value="NreC/VraR/RcsB-like_REC"/>
</dbReference>
<dbReference type="PROSITE" id="PS50043">
    <property type="entry name" value="HTH_LUXR_2"/>
    <property type="match status" value="1"/>
</dbReference>
<keyword evidence="1 3" id="KW-0597">Phosphoprotein</keyword>
<gene>
    <name evidence="6" type="ORF">ELE36_00190</name>
</gene>
<protein>
    <submittedName>
        <fullName evidence="6">Response regulator transcription factor</fullName>
    </submittedName>
</protein>
<dbReference type="AlphaFoldDB" id="A0A411HEL2"/>
<dbReference type="EMBL" id="CP035704">
    <property type="protein sequence ID" value="QBB68921.1"/>
    <property type="molecule type" value="Genomic_DNA"/>
</dbReference>
<dbReference type="PROSITE" id="PS50110">
    <property type="entry name" value="RESPONSE_REGULATORY"/>
    <property type="match status" value="1"/>
</dbReference>
<dbReference type="Proteomes" id="UP000291562">
    <property type="component" value="Chromosome"/>
</dbReference>
<evidence type="ECO:0000256" key="1">
    <source>
        <dbReference type="ARBA" id="ARBA00022553"/>
    </source>
</evidence>
<sequence>MREILIADDHPLFRDALKRAVKQALPDAVLLEADTVPSLLTLIEAHADADLLLLDLHMPGARGFSALAHIRGQHPGLPIVVVSAHEESAVIQRAVAHGASGYIPKSAPVEGIVSAVRAILDGDVWLPQNLTPSDAALKPDEAAIAARVAELTPQQFRVLGMLSEGLLNKQIAFELQVSEATVKAHMTAIMRKLGVSNRTQVVLLIGKLTFDGRAAPIPEGEDMLLAD</sequence>
<evidence type="ECO:0000259" key="4">
    <source>
        <dbReference type="PROSITE" id="PS50043"/>
    </source>
</evidence>
<dbReference type="KEGG" id="xbc:ELE36_00190"/>
<dbReference type="InterPro" id="IPR000792">
    <property type="entry name" value="Tscrpt_reg_LuxR_C"/>
</dbReference>
<dbReference type="Pfam" id="PF00072">
    <property type="entry name" value="Response_reg"/>
    <property type="match status" value="1"/>
</dbReference>
<name>A0A411HEL2_9GAMM</name>
<dbReference type="SUPFAM" id="SSF52172">
    <property type="entry name" value="CheY-like"/>
    <property type="match status" value="1"/>
</dbReference>
<dbReference type="InterPro" id="IPR016032">
    <property type="entry name" value="Sig_transdc_resp-reg_C-effctor"/>
</dbReference>
<feature type="domain" description="Response regulatory" evidence="5">
    <location>
        <begin position="3"/>
        <end position="120"/>
    </location>
</feature>
<dbReference type="PRINTS" id="PR00038">
    <property type="entry name" value="HTHLUXR"/>
</dbReference>
<dbReference type="PANTHER" id="PTHR45566:SF1">
    <property type="entry name" value="HTH-TYPE TRANSCRIPTIONAL REGULATOR YHJB-RELATED"/>
    <property type="match status" value="1"/>
</dbReference>
<dbReference type="Gene3D" id="3.40.50.2300">
    <property type="match status" value="1"/>
</dbReference>
<dbReference type="CDD" id="cd06170">
    <property type="entry name" value="LuxR_C_like"/>
    <property type="match status" value="1"/>
</dbReference>
<dbReference type="InterPro" id="IPR011006">
    <property type="entry name" value="CheY-like_superfamily"/>
</dbReference>
<dbReference type="PROSITE" id="PS00622">
    <property type="entry name" value="HTH_LUXR_1"/>
    <property type="match status" value="1"/>
</dbReference>
<dbReference type="InterPro" id="IPR051015">
    <property type="entry name" value="EvgA-like"/>
</dbReference>
<dbReference type="GO" id="GO:0003677">
    <property type="term" value="F:DNA binding"/>
    <property type="evidence" value="ECO:0007669"/>
    <property type="project" value="UniProtKB-KW"/>
</dbReference>
<dbReference type="SMART" id="SM00421">
    <property type="entry name" value="HTH_LUXR"/>
    <property type="match status" value="1"/>
</dbReference>
<dbReference type="Pfam" id="PF00196">
    <property type="entry name" value="GerE"/>
    <property type="match status" value="1"/>
</dbReference>
<dbReference type="OrthoDB" id="9814495at2"/>
<dbReference type="PANTHER" id="PTHR45566">
    <property type="entry name" value="HTH-TYPE TRANSCRIPTIONAL REGULATOR YHJB-RELATED"/>
    <property type="match status" value="1"/>
</dbReference>
<keyword evidence="7" id="KW-1185">Reference proteome</keyword>
<dbReference type="SMART" id="SM00448">
    <property type="entry name" value="REC"/>
    <property type="match status" value="1"/>
</dbReference>
<dbReference type="GO" id="GO:0000160">
    <property type="term" value="P:phosphorelay signal transduction system"/>
    <property type="evidence" value="ECO:0007669"/>
    <property type="project" value="InterPro"/>
</dbReference>
<dbReference type="InterPro" id="IPR001789">
    <property type="entry name" value="Sig_transdc_resp-reg_receiver"/>
</dbReference>
<dbReference type="SUPFAM" id="SSF46894">
    <property type="entry name" value="C-terminal effector domain of the bipartite response regulators"/>
    <property type="match status" value="1"/>
</dbReference>
<dbReference type="GO" id="GO:0006355">
    <property type="term" value="P:regulation of DNA-templated transcription"/>
    <property type="evidence" value="ECO:0007669"/>
    <property type="project" value="InterPro"/>
</dbReference>
<accession>A0A411HEL2</accession>
<evidence type="ECO:0000313" key="7">
    <source>
        <dbReference type="Proteomes" id="UP000291562"/>
    </source>
</evidence>
<feature type="modified residue" description="4-aspartylphosphate" evidence="3">
    <location>
        <position position="55"/>
    </location>
</feature>
<evidence type="ECO:0000313" key="6">
    <source>
        <dbReference type="EMBL" id="QBB68921.1"/>
    </source>
</evidence>
<proteinExistence type="predicted"/>
<organism evidence="6 7">
    <name type="scientific">Pseudolysobacter antarcticus</name>
    <dbReference type="NCBI Taxonomy" id="2511995"/>
    <lineage>
        <taxon>Bacteria</taxon>
        <taxon>Pseudomonadati</taxon>
        <taxon>Pseudomonadota</taxon>
        <taxon>Gammaproteobacteria</taxon>
        <taxon>Lysobacterales</taxon>
        <taxon>Rhodanobacteraceae</taxon>
        <taxon>Pseudolysobacter</taxon>
    </lineage>
</organism>
<evidence type="ECO:0000256" key="3">
    <source>
        <dbReference type="PROSITE-ProRule" id="PRU00169"/>
    </source>
</evidence>
<feature type="domain" description="HTH luxR-type" evidence="4">
    <location>
        <begin position="144"/>
        <end position="209"/>
    </location>
</feature>